<evidence type="ECO:0000256" key="1">
    <source>
        <dbReference type="SAM" id="MobiDB-lite"/>
    </source>
</evidence>
<reference evidence="3" key="1">
    <citation type="journal article" date="2019" name="Int. J. Syst. Evol. Microbiol.">
        <title>The Global Catalogue of Microorganisms (GCM) 10K type strain sequencing project: providing services to taxonomists for standard genome sequencing and annotation.</title>
        <authorList>
            <consortium name="The Broad Institute Genomics Platform"/>
            <consortium name="The Broad Institute Genome Sequencing Center for Infectious Disease"/>
            <person name="Wu L."/>
            <person name="Ma J."/>
        </authorList>
    </citation>
    <scope>NUCLEOTIDE SEQUENCE [LARGE SCALE GENOMIC DNA]</scope>
    <source>
        <strain evidence="3">JCM 3399</strain>
    </source>
</reference>
<protein>
    <submittedName>
        <fullName evidence="2">Uncharacterized protein</fullName>
    </submittedName>
</protein>
<dbReference type="Proteomes" id="UP000654471">
    <property type="component" value="Unassembled WGS sequence"/>
</dbReference>
<name>A0ABQ2V7S0_9ACTN</name>
<gene>
    <name evidence="2" type="ORF">GCM10010211_40410</name>
</gene>
<comment type="caution">
    <text evidence="2">The sequence shown here is derived from an EMBL/GenBank/DDBJ whole genome shotgun (WGS) entry which is preliminary data.</text>
</comment>
<evidence type="ECO:0000313" key="3">
    <source>
        <dbReference type="Proteomes" id="UP000654471"/>
    </source>
</evidence>
<organism evidence="2 3">
    <name type="scientific">Streptomyces albospinus</name>
    <dbReference type="NCBI Taxonomy" id="285515"/>
    <lineage>
        <taxon>Bacteria</taxon>
        <taxon>Bacillati</taxon>
        <taxon>Actinomycetota</taxon>
        <taxon>Actinomycetes</taxon>
        <taxon>Kitasatosporales</taxon>
        <taxon>Streptomycetaceae</taxon>
        <taxon>Streptomyces</taxon>
    </lineage>
</organism>
<dbReference type="EMBL" id="BMRP01000013">
    <property type="protein sequence ID" value="GGU70633.1"/>
    <property type="molecule type" value="Genomic_DNA"/>
</dbReference>
<feature type="region of interest" description="Disordered" evidence="1">
    <location>
        <begin position="56"/>
        <end position="128"/>
    </location>
</feature>
<keyword evidence="3" id="KW-1185">Reference proteome</keyword>
<evidence type="ECO:0000313" key="2">
    <source>
        <dbReference type="EMBL" id="GGU70633.1"/>
    </source>
</evidence>
<proteinExistence type="predicted"/>
<accession>A0ABQ2V7S0</accession>
<sequence>MAEPTGTWPQVPHAYNRDLVFGRGLRRFRVPVDRHLDMTPKRTWSAVAPGAALLRRPRRAEPLSRLAAPVLEGLDGTRGVPSPAPERPGPGKTARDTCRSATPTSAAGAAIGSCPCPGAAPTSYAGTA</sequence>